<evidence type="ECO:0000313" key="2">
    <source>
        <dbReference type="Proteomes" id="UP000249061"/>
    </source>
</evidence>
<dbReference type="EMBL" id="QFQP01000010">
    <property type="protein sequence ID" value="PZR13196.1"/>
    <property type="molecule type" value="Genomic_DNA"/>
</dbReference>
<gene>
    <name evidence="1" type="ORF">DI536_12970</name>
</gene>
<comment type="caution">
    <text evidence="1">The sequence shown here is derived from an EMBL/GenBank/DDBJ whole genome shotgun (WGS) entry which is preliminary data.</text>
</comment>
<proteinExistence type="predicted"/>
<name>A0A2W5TKC5_9BACT</name>
<organism evidence="1 2">
    <name type="scientific">Archangium gephyra</name>
    <dbReference type="NCBI Taxonomy" id="48"/>
    <lineage>
        <taxon>Bacteria</taxon>
        <taxon>Pseudomonadati</taxon>
        <taxon>Myxococcota</taxon>
        <taxon>Myxococcia</taxon>
        <taxon>Myxococcales</taxon>
        <taxon>Cystobacterineae</taxon>
        <taxon>Archangiaceae</taxon>
        <taxon>Archangium</taxon>
    </lineage>
</organism>
<evidence type="ECO:0000313" key="1">
    <source>
        <dbReference type="EMBL" id="PZR13196.1"/>
    </source>
</evidence>
<accession>A0A2W5TKC5</accession>
<protein>
    <submittedName>
        <fullName evidence="1">Uncharacterized protein</fullName>
    </submittedName>
</protein>
<reference evidence="1 2" key="1">
    <citation type="submission" date="2017-08" db="EMBL/GenBank/DDBJ databases">
        <title>Infants hospitalized years apart are colonized by the same room-sourced microbial strains.</title>
        <authorList>
            <person name="Brooks B."/>
            <person name="Olm M.R."/>
            <person name="Firek B.A."/>
            <person name="Baker R."/>
            <person name="Thomas B.C."/>
            <person name="Morowitz M.J."/>
            <person name="Banfield J.F."/>
        </authorList>
    </citation>
    <scope>NUCLEOTIDE SEQUENCE [LARGE SCALE GENOMIC DNA]</scope>
    <source>
        <strain evidence="1">S2_003_000_R2_14</strain>
    </source>
</reference>
<dbReference type="AlphaFoldDB" id="A0A2W5TKC5"/>
<sequence>MTMKILYSGATFGDDVWRRLAALGTLNVFEASRLNPRMKDMLRVYGDGVRIEGGRDGDLLVVVFAGGLRQRRRVEALIAGA</sequence>
<dbReference type="Proteomes" id="UP000249061">
    <property type="component" value="Unassembled WGS sequence"/>
</dbReference>